<name>A0A7J0EW07_9ERIC</name>
<dbReference type="AlphaFoldDB" id="A0A7J0EW07"/>
<accession>A0A7J0EW07</accession>
<sequence>MGAKLCCLNPSSPNQEHTEDPRDRVVSKCAETVTDEDHTIVLPKEASSSEKVEILTLNDILWASPGRNSHSSPCIITGNDRDMIQQSPNKIFFSPDFFTPRNSFSSGNMRTIDEGEENEFSAPAVSRNRSGTLKTVRFKLPEEADIVIVYSPGQAGRMT</sequence>
<evidence type="ECO:0000313" key="4">
    <source>
        <dbReference type="Proteomes" id="UP000585474"/>
    </source>
</evidence>
<evidence type="ECO:0000313" key="2">
    <source>
        <dbReference type="EMBL" id="GFS30765.1"/>
    </source>
</evidence>
<evidence type="ECO:0000313" key="3">
    <source>
        <dbReference type="EMBL" id="GFY90645.1"/>
    </source>
</evidence>
<keyword evidence="4" id="KW-1185">Reference proteome</keyword>
<dbReference type="EMBL" id="BJWL01000007">
    <property type="protein sequence ID" value="GFY90645.1"/>
    <property type="molecule type" value="Genomic_DNA"/>
</dbReference>
<organism evidence="3 4">
    <name type="scientific">Actinidia rufa</name>
    <dbReference type="NCBI Taxonomy" id="165716"/>
    <lineage>
        <taxon>Eukaryota</taxon>
        <taxon>Viridiplantae</taxon>
        <taxon>Streptophyta</taxon>
        <taxon>Embryophyta</taxon>
        <taxon>Tracheophyta</taxon>
        <taxon>Spermatophyta</taxon>
        <taxon>Magnoliopsida</taxon>
        <taxon>eudicotyledons</taxon>
        <taxon>Gunneridae</taxon>
        <taxon>Pentapetalae</taxon>
        <taxon>asterids</taxon>
        <taxon>Ericales</taxon>
        <taxon>Actinidiaceae</taxon>
        <taxon>Actinidia</taxon>
    </lineage>
</organism>
<dbReference type="OrthoDB" id="1671024at2759"/>
<dbReference type="EMBL" id="BJWL01000128">
    <property type="protein sequence ID" value="GFS30765.1"/>
    <property type="molecule type" value="Genomic_DNA"/>
</dbReference>
<dbReference type="Proteomes" id="UP000585474">
    <property type="component" value="Unassembled WGS sequence"/>
</dbReference>
<gene>
    <name evidence="2" type="ORF">Acr_00g0013930</name>
    <name evidence="3" type="ORF">Acr_07g0008420</name>
</gene>
<proteinExistence type="predicted"/>
<feature type="region of interest" description="Disordered" evidence="1">
    <location>
        <begin position="1"/>
        <end position="24"/>
    </location>
</feature>
<comment type="caution">
    <text evidence="3">The sequence shown here is derived from an EMBL/GenBank/DDBJ whole genome shotgun (WGS) entry which is preliminary data.</text>
</comment>
<protein>
    <submittedName>
        <fullName evidence="3">Uncharacterized protein</fullName>
    </submittedName>
</protein>
<reference evidence="3 4" key="1">
    <citation type="submission" date="2019-07" db="EMBL/GenBank/DDBJ databases">
        <title>De Novo Assembly of kiwifruit Actinidia rufa.</title>
        <authorList>
            <person name="Sugita-Konishi S."/>
            <person name="Sato K."/>
            <person name="Mori E."/>
            <person name="Abe Y."/>
            <person name="Kisaki G."/>
            <person name="Hamano K."/>
            <person name="Suezawa K."/>
            <person name="Otani M."/>
            <person name="Fukuda T."/>
            <person name="Manabe T."/>
            <person name="Gomi K."/>
            <person name="Tabuchi M."/>
            <person name="Akimitsu K."/>
            <person name="Kataoka I."/>
        </authorList>
    </citation>
    <scope>NUCLEOTIDE SEQUENCE [LARGE SCALE GENOMIC DNA]</scope>
    <source>
        <strain evidence="4">cv. Fuchu</strain>
        <strain evidence="3">Fuchu</strain>
    </source>
</reference>
<evidence type="ECO:0000256" key="1">
    <source>
        <dbReference type="SAM" id="MobiDB-lite"/>
    </source>
</evidence>